<dbReference type="EMBL" id="CP061800">
    <property type="protein sequence ID" value="QTA87048.1"/>
    <property type="molecule type" value="Genomic_DNA"/>
</dbReference>
<evidence type="ECO:0000313" key="3">
    <source>
        <dbReference type="Proteomes" id="UP000663722"/>
    </source>
</evidence>
<accession>A0A975BKZ9</accession>
<dbReference type="RefSeq" id="WP_207682411.1">
    <property type="nucleotide sequence ID" value="NZ_CP061800.1"/>
</dbReference>
<dbReference type="AlphaFoldDB" id="A0A975BKZ9"/>
<proteinExistence type="predicted"/>
<keyword evidence="3" id="KW-1185">Reference proteome</keyword>
<protein>
    <submittedName>
        <fullName evidence="2">Uncharacterized protein</fullName>
    </submittedName>
</protein>
<gene>
    <name evidence="2" type="ORF">dnm_030750</name>
</gene>
<dbReference type="KEGG" id="dmm:dnm_030750"/>
<organism evidence="2 3">
    <name type="scientific">Desulfonema magnum</name>
    <dbReference type="NCBI Taxonomy" id="45655"/>
    <lineage>
        <taxon>Bacteria</taxon>
        <taxon>Pseudomonadati</taxon>
        <taxon>Thermodesulfobacteriota</taxon>
        <taxon>Desulfobacteria</taxon>
        <taxon>Desulfobacterales</taxon>
        <taxon>Desulfococcaceae</taxon>
        <taxon>Desulfonema</taxon>
    </lineage>
</organism>
<keyword evidence="1" id="KW-0175">Coiled coil</keyword>
<name>A0A975BKZ9_9BACT</name>
<reference evidence="2" key="1">
    <citation type="journal article" date="2021" name="Microb. Physiol.">
        <title>Proteogenomic Insights into the Physiology of Marine, Sulfate-Reducing, Filamentous Desulfonema limicola and Desulfonema magnum.</title>
        <authorList>
            <person name="Schnaars V."/>
            <person name="Wohlbrand L."/>
            <person name="Scheve S."/>
            <person name="Hinrichs C."/>
            <person name="Reinhardt R."/>
            <person name="Rabus R."/>
        </authorList>
    </citation>
    <scope>NUCLEOTIDE SEQUENCE</scope>
    <source>
        <strain evidence="2">4be13</strain>
    </source>
</reference>
<dbReference type="Proteomes" id="UP000663722">
    <property type="component" value="Chromosome"/>
</dbReference>
<evidence type="ECO:0000256" key="1">
    <source>
        <dbReference type="SAM" id="Coils"/>
    </source>
</evidence>
<feature type="coiled-coil region" evidence="1">
    <location>
        <begin position="46"/>
        <end position="73"/>
    </location>
</feature>
<sequence>MLGEFTEAERLREQERLHQEWLRDQRSAERAVREKTEKLMTEIRLRKKAEAEIRAETEKIKAETEKIKAKTEKIKAKTALNEKGAVLGLRKAGYSDEEIAEILEMPASVVRKYGL</sequence>
<evidence type="ECO:0000313" key="2">
    <source>
        <dbReference type="EMBL" id="QTA87048.1"/>
    </source>
</evidence>